<dbReference type="EMBL" id="CP017080">
    <property type="protein sequence ID" value="AOH54652.1"/>
    <property type="molecule type" value="Genomic_DNA"/>
</dbReference>
<organism evidence="1 2">
    <name type="scientific">Peribacillus muralis</name>
    <dbReference type="NCBI Taxonomy" id="264697"/>
    <lineage>
        <taxon>Bacteria</taxon>
        <taxon>Bacillati</taxon>
        <taxon>Bacillota</taxon>
        <taxon>Bacilli</taxon>
        <taxon>Bacillales</taxon>
        <taxon>Bacillaceae</taxon>
        <taxon>Peribacillus</taxon>
    </lineage>
</organism>
<accession>A0A1B3XN53</accession>
<gene>
    <name evidence="1" type="ORF">ABE28_009850</name>
</gene>
<dbReference type="KEGG" id="bmur:ABE28_009850"/>
<sequence length="69" mass="8027">MKKSHKDQITNFIAANEAGALCPALFMFPKVFYKENPEEGRINPNWVEKKEKKAELIPVGSEKRRRRPN</sequence>
<protein>
    <submittedName>
        <fullName evidence="1">Uncharacterized protein</fullName>
    </submittedName>
</protein>
<proteinExistence type="predicted"/>
<dbReference type="STRING" id="264697.ABE28_009850"/>
<dbReference type="Proteomes" id="UP000077926">
    <property type="component" value="Chromosome"/>
</dbReference>
<keyword evidence="2" id="KW-1185">Reference proteome</keyword>
<evidence type="ECO:0000313" key="1">
    <source>
        <dbReference type="EMBL" id="AOH54652.1"/>
    </source>
</evidence>
<reference evidence="1 2" key="1">
    <citation type="submission" date="2016-08" db="EMBL/GenBank/DDBJ databases">
        <title>Complete genome sequence of Bacillus muralis G25-68, a strain with toxicity to nematodes.</title>
        <authorList>
            <person name="Zheng Z."/>
        </authorList>
    </citation>
    <scope>NUCLEOTIDE SEQUENCE [LARGE SCALE GENOMIC DNA]</scope>
    <source>
        <strain evidence="1 2">G25-68</strain>
    </source>
</reference>
<name>A0A1B3XN53_9BACI</name>
<evidence type="ECO:0000313" key="2">
    <source>
        <dbReference type="Proteomes" id="UP000077926"/>
    </source>
</evidence>
<dbReference type="AlphaFoldDB" id="A0A1B3XN53"/>